<dbReference type="PANTHER" id="PTHR42930">
    <property type="entry name" value="PHOSPHATE-SPECIFIC TRANSPORT SYSTEM ACCESSORY PROTEIN PHOU"/>
    <property type="match status" value="1"/>
</dbReference>
<evidence type="ECO:0000256" key="7">
    <source>
        <dbReference type="PIRNR" id="PIRNR003107"/>
    </source>
</evidence>
<comment type="function">
    <text evidence="7">Plays a role in the regulation of phosphate uptake.</text>
</comment>
<gene>
    <name evidence="9" type="ORF">HX89_11810</name>
</gene>
<dbReference type="RefSeq" id="WP_038569331.1">
    <property type="nucleotide sequence ID" value="NZ_CP008889.1"/>
</dbReference>
<evidence type="ECO:0000256" key="4">
    <source>
        <dbReference type="ARBA" id="ARBA00022448"/>
    </source>
</evidence>
<dbReference type="Proteomes" id="UP000027986">
    <property type="component" value="Chromosome"/>
</dbReference>
<dbReference type="HOGENOM" id="CLU_078518_1_0_11"/>
<dbReference type="InterPro" id="IPR026022">
    <property type="entry name" value="PhoU_dom"/>
</dbReference>
<dbReference type="GO" id="GO:0045936">
    <property type="term" value="P:negative regulation of phosphate metabolic process"/>
    <property type="evidence" value="ECO:0007669"/>
    <property type="project" value="InterPro"/>
</dbReference>
<dbReference type="AlphaFoldDB" id="A0A075JI39"/>
<evidence type="ECO:0000313" key="9">
    <source>
        <dbReference type="EMBL" id="AIF41505.1"/>
    </source>
</evidence>
<evidence type="ECO:0000256" key="6">
    <source>
        <dbReference type="ARBA" id="ARBA00022592"/>
    </source>
</evidence>
<evidence type="ECO:0000313" key="10">
    <source>
        <dbReference type="Proteomes" id="UP000027986"/>
    </source>
</evidence>
<keyword evidence="6 7" id="KW-0592">Phosphate transport</keyword>
<dbReference type="Gene3D" id="1.20.58.220">
    <property type="entry name" value="Phosphate transport system protein phou homolog 2, domain 2"/>
    <property type="match status" value="1"/>
</dbReference>
<keyword evidence="4 7" id="KW-0813">Transport</keyword>
<dbReference type="OrthoDB" id="9814256at2"/>
<organism evidence="9 10">
    <name type="scientific">Dermacoccus nishinomiyaensis</name>
    <dbReference type="NCBI Taxonomy" id="1274"/>
    <lineage>
        <taxon>Bacteria</taxon>
        <taxon>Bacillati</taxon>
        <taxon>Actinomycetota</taxon>
        <taxon>Actinomycetes</taxon>
        <taxon>Micrococcales</taxon>
        <taxon>Dermacoccaceae</taxon>
        <taxon>Dermacoccus</taxon>
    </lineage>
</organism>
<evidence type="ECO:0000256" key="5">
    <source>
        <dbReference type="ARBA" id="ARBA00022490"/>
    </source>
</evidence>
<dbReference type="GO" id="GO:0030643">
    <property type="term" value="P:intracellular phosphate ion homeostasis"/>
    <property type="evidence" value="ECO:0007669"/>
    <property type="project" value="InterPro"/>
</dbReference>
<evidence type="ECO:0000259" key="8">
    <source>
        <dbReference type="Pfam" id="PF01895"/>
    </source>
</evidence>
<dbReference type="FunFam" id="1.20.58.220:FF:000004">
    <property type="entry name" value="Phosphate-specific transport system accessory protein PhoU"/>
    <property type="match status" value="1"/>
</dbReference>
<comment type="subunit">
    <text evidence="3 7">Homodimer.</text>
</comment>
<keyword evidence="5 7" id="KW-0963">Cytoplasm</keyword>
<comment type="subcellular location">
    <subcellularLocation>
        <location evidence="1 7">Cytoplasm</location>
    </subcellularLocation>
</comment>
<name>A0A075JI39_9MICO</name>
<dbReference type="NCBIfam" id="TIGR02135">
    <property type="entry name" value="phoU_full"/>
    <property type="match status" value="1"/>
</dbReference>
<dbReference type="Pfam" id="PF01895">
    <property type="entry name" value="PhoU"/>
    <property type="match status" value="2"/>
</dbReference>
<accession>A0A075JI39</accession>
<proteinExistence type="inferred from homology"/>
<dbReference type="GeneID" id="41841767"/>
<dbReference type="PIRSF" id="PIRSF003107">
    <property type="entry name" value="PhoU"/>
    <property type="match status" value="1"/>
</dbReference>
<protein>
    <recommendedName>
        <fullName evidence="7">Phosphate-specific transport system accessory protein PhoU</fullName>
    </recommendedName>
</protein>
<dbReference type="EMBL" id="CP008889">
    <property type="protein sequence ID" value="AIF41505.1"/>
    <property type="molecule type" value="Genomic_DNA"/>
</dbReference>
<sequence>MRDAFHEDLDKISDQLVTMTTMVATALERATAALLEGDRTVAESVIAADDDIDTLRREIDDLAVDLLARQQPVATDLRMVVTAMHMSSDIERMGDLARHIAKVARMAAPNLAVPDDMRPIIAEMAAVGQRLVKATGDAISSKDVYAAVEIGRIDDAMDELHKKVFTTLLDNWQHGMEAGVNATLLSRYYERFGDHAVAVADRIVYLVTGRYGNPDEGLSRDAH</sequence>
<dbReference type="PANTHER" id="PTHR42930:SF3">
    <property type="entry name" value="PHOSPHATE-SPECIFIC TRANSPORT SYSTEM ACCESSORY PROTEIN PHOU"/>
    <property type="match status" value="1"/>
</dbReference>
<dbReference type="GO" id="GO:0005737">
    <property type="term" value="C:cytoplasm"/>
    <property type="evidence" value="ECO:0007669"/>
    <property type="project" value="UniProtKB-SubCell"/>
</dbReference>
<dbReference type="InterPro" id="IPR028366">
    <property type="entry name" value="PhoU"/>
</dbReference>
<dbReference type="GO" id="GO:0006817">
    <property type="term" value="P:phosphate ion transport"/>
    <property type="evidence" value="ECO:0007669"/>
    <property type="project" value="UniProtKB-KW"/>
</dbReference>
<feature type="domain" description="PhoU" evidence="8">
    <location>
        <begin position="17"/>
        <end position="103"/>
    </location>
</feature>
<dbReference type="SUPFAM" id="SSF109755">
    <property type="entry name" value="PhoU-like"/>
    <property type="match status" value="1"/>
</dbReference>
<feature type="domain" description="PhoU" evidence="8">
    <location>
        <begin position="121"/>
        <end position="203"/>
    </location>
</feature>
<dbReference type="eggNOG" id="COG0704">
    <property type="taxonomic scope" value="Bacteria"/>
</dbReference>
<evidence type="ECO:0000256" key="1">
    <source>
        <dbReference type="ARBA" id="ARBA00004496"/>
    </source>
</evidence>
<evidence type="ECO:0000256" key="3">
    <source>
        <dbReference type="ARBA" id="ARBA00011738"/>
    </source>
</evidence>
<keyword evidence="10" id="KW-1185">Reference proteome</keyword>
<dbReference type="InterPro" id="IPR038078">
    <property type="entry name" value="PhoU-like_sf"/>
</dbReference>
<evidence type="ECO:0000256" key="2">
    <source>
        <dbReference type="ARBA" id="ARBA00008107"/>
    </source>
</evidence>
<dbReference type="KEGG" id="dni:HX89_11810"/>
<reference evidence="9 10" key="1">
    <citation type="submission" date="2014-07" db="EMBL/GenBank/DDBJ databases">
        <title>Genome Sequencing of Dermacoccus nishinomiyaensis.</title>
        <authorList>
            <person name="Hong K.W."/>
            <person name="Chan K.G."/>
        </authorList>
    </citation>
    <scope>NUCLEOTIDE SEQUENCE [LARGE SCALE GENOMIC DNA]</scope>
    <source>
        <strain evidence="9 10">M25</strain>
    </source>
</reference>
<comment type="similarity">
    <text evidence="2 7">Belongs to the PhoU family.</text>
</comment>